<comment type="caution">
    <text evidence="2">The sequence shown here is derived from an EMBL/GenBank/DDBJ whole genome shotgun (WGS) entry which is preliminary data.</text>
</comment>
<dbReference type="RefSeq" id="WP_408259625.1">
    <property type="nucleotide sequence ID" value="NZ_JAQQCK010000003.1"/>
</dbReference>
<reference evidence="2 3" key="1">
    <citation type="journal article" date="2024" name="Chem. Sci.">
        <title>Discovery of megapolipeptins by genome mining of a Burkholderiales bacteria collection.</title>
        <authorList>
            <person name="Paulo B.S."/>
            <person name="Recchia M.J.J."/>
            <person name="Lee S."/>
            <person name="Fergusson C.H."/>
            <person name="Romanowski S.B."/>
            <person name="Hernandez A."/>
            <person name="Krull N."/>
            <person name="Liu D.Y."/>
            <person name="Cavanagh H."/>
            <person name="Bos A."/>
            <person name="Gray C.A."/>
            <person name="Murphy B.T."/>
            <person name="Linington R.G."/>
            <person name="Eustaquio A.S."/>
        </authorList>
    </citation>
    <scope>NUCLEOTIDE SEQUENCE [LARGE SCALE GENOMIC DNA]</scope>
    <source>
        <strain evidence="2 3">RL17-351-BIE-A</strain>
    </source>
</reference>
<feature type="transmembrane region" description="Helical" evidence="1">
    <location>
        <begin position="12"/>
        <end position="33"/>
    </location>
</feature>
<proteinExistence type="predicted"/>
<evidence type="ECO:0000313" key="2">
    <source>
        <dbReference type="EMBL" id="MFM0237997.1"/>
    </source>
</evidence>
<keyword evidence="1" id="KW-0472">Membrane</keyword>
<keyword evidence="1" id="KW-1133">Transmembrane helix</keyword>
<dbReference type="Proteomes" id="UP001629274">
    <property type="component" value="Unassembled WGS sequence"/>
</dbReference>
<organism evidence="2 3">
    <name type="scientific">Paraburkholderia phytofirmans</name>
    <dbReference type="NCBI Taxonomy" id="261302"/>
    <lineage>
        <taxon>Bacteria</taxon>
        <taxon>Pseudomonadati</taxon>
        <taxon>Pseudomonadota</taxon>
        <taxon>Betaproteobacteria</taxon>
        <taxon>Burkholderiales</taxon>
        <taxon>Burkholderiaceae</taxon>
        <taxon>Paraburkholderia</taxon>
    </lineage>
</organism>
<name>A0ABW9BDG9_9BURK</name>
<evidence type="ECO:0000256" key="1">
    <source>
        <dbReference type="SAM" id="Phobius"/>
    </source>
</evidence>
<protein>
    <submittedName>
        <fullName evidence="2">Uncharacterized protein</fullName>
    </submittedName>
</protein>
<sequence length="45" mass="4727">MRKLSDRAGRKTMPLVATRLIGAAGVALVAMLASKETSRSPLADD</sequence>
<evidence type="ECO:0000313" key="3">
    <source>
        <dbReference type="Proteomes" id="UP001629274"/>
    </source>
</evidence>
<gene>
    <name evidence="2" type="ORF">PQR03_07635</name>
</gene>
<keyword evidence="1" id="KW-0812">Transmembrane</keyword>
<accession>A0ABW9BDG9</accession>
<keyword evidence="3" id="KW-1185">Reference proteome</keyword>
<dbReference type="EMBL" id="JAQQDR010000003">
    <property type="protein sequence ID" value="MFM0237997.1"/>
    <property type="molecule type" value="Genomic_DNA"/>
</dbReference>